<dbReference type="AlphaFoldDB" id="A0ABD3GLF7"/>
<proteinExistence type="predicted"/>
<protein>
    <submittedName>
        <fullName evidence="1">Uncharacterized protein</fullName>
    </submittedName>
</protein>
<reference evidence="1 2" key="1">
    <citation type="submission" date="2024-09" db="EMBL/GenBank/DDBJ databases">
        <title>Chromosome-scale assembly of Riccia sorocarpa.</title>
        <authorList>
            <person name="Paukszto L."/>
        </authorList>
    </citation>
    <scope>NUCLEOTIDE SEQUENCE [LARGE SCALE GENOMIC DNA]</scope>
    <source>
        <strain evidence="1">LP-2024</strain>
        <tissue evidence="1">Aerial parts of the thallus</tissue>
    </source>
</reference>
<sequence>MLGENQPVDTLYSEETPKRVKKGKKLKWQHLATSHHEQLRSVASKLGKLQLTFLEMEERAVKLETTLSTRTKVKEIKETLFPKYLATLRSKIEDVTRIVELEVHMEGLSLVVPEQVTPSPAETLRSQLLTQMEGLARVLLGEEAEGPTTSFKWTHGAREELLTQVEIPAKMEGELGGSTSN</sequence>
<keyword evidence="2" id="KW-1185">Reference proteome</keyword>
<comment type="caution">
    <text evidence="1">The sequence shown here is derived from an EMBL/GenBank/DDBJ whole genome shotgun (WGS) entry which is preliminary data.</text>
</comment>
<accession>A0ABD3GLF7</accession>
<evidence type="ECO:0000313" key="1">
    <source>
        <dbReference type="EMBL" id="KAL3678982.1"/>
    </source>
</evidence>
<gene>
    <name evidence="1" type="ORF">R1sor_021938</name>
</gene>
<dbReference type="Proteomes" id="UP001633002">
    <property type="component" value="Unassembled WGS sequence"/>
</dbReference>
<evidence type="ECO:0000313" key="2">
    <source>
        <dbReference type="Proteomes" id="UP001633002"/>
    </source>
</evidence>
<name>A0ABD3GLF7_9MARC</name>
<dbReference type="EMBL" id="JBJQOH010000007">
    <property type="protein sequence ID" value="KAL3678982.1"/>
    <property type="molecule type" value="Genomic_DNA"/>
</dbReference>
<organism evidence="1 2">
    <name type="scientific">Riccia sorocarpa</name>
    <dbReference type="NCBI Taxonomy" id="122646"/>
    <lineage>
        <taxon>Eukaryota</taxon>
        <taxon>Viridiplantae</taxon>
        <taxon>Streptophyta</taxon>
        <taxon>Embryophyta</taxon>
        <taxon>Marchantiophyta</taxon>
        <taxon>Marchantiopsida</taxon>
        <taxon>Marchantiidae</taxon>
        <taxon>Marchantiales</taxon>
        <taxon>Ricciaceae</taxon>
        <taxon>Riccia</taxon>
    </lineage>
</organism>